<feature type="domain" description="DUF1996" evidence="1">
    <location>
        <begin position="12"/>
        <end position="170"/>
    </location>
</feature>
<dbReference type="PANTHER" id="PTHR43662:SF3">
    <property type="entry name" value="DOMAIN PROTEIN, PUTATIVE (AFU_ORTHOLOGUE AFUA_6G11970)-RELATED"/>
    <property type="match status" value="1"/>
</dbReference>
<reference evidence="2 3" key="1">
    <citation type="journal article" date="2020" name="ISME J.">
        <title>Uncovering the hidden diversity of litter-decomposition mechanisms in mushroom-forming fungi.</title>
        <authorList>
            <person name="Floudas D."/>
            <person name="Bentzer J."/>
            <person name="Ahren D."/>
            <person name="Johansson T."/>
            <person name="Persson P."/>
            <person name="Tunlid A."/>
        </authorList>
    </citation>
    <scope>NUCLEOTIDE SEQUENCE [LARGE SCALE GENOMIC DNA]</scope>
    <source>
        <strain evidence="2 3">CBS 175.51</strain>
    </source>
</reference>
<accession>A0A8H5B1F6</accession>
<evidence type="ECO:0000259" key="1">
    <source>
        <dbReference type="Pfam" id="PF09362"/>
    </source>
</evidence>
<dbReference type="EMBL" id="JAACJK010000221">
    <property type="protein sequence ID" value="KAF5314778.1"/>
    <property type="molecule type" value="Genomic_DNA"/>
</dbReference>
<name>A0A8H5B1F6_9AGAR</name>
<dbReference type="OrthoDB" id="74764at2759"/>
<dbReference type="Proteomes" id="UP000541558">
    <property type="component" value="Unassembled WGS sequence"/>
</dbReference>
<keyword evidence="3" id="KW-1185">Reference proteome</keyword>
<proteinExistence type="predicted"/>
<evidence type="ECO:0000313" key="3">
    <source>
        <dbReference type="Proteomes" id="UP000541558"/>
    </source>
</evidence>
<gene>
    <name evidence="2" type="ORF">D9611_007152</name>
</gene>
<dbReference type="AlphaFoldDB" id="A0A8H5B1F6"/>
<sequence length="171" mass="19553">MGPSLDIPNLATSSTTCRFKEDKFNYWSAVMYFKHENGSFMRVPQIPNHFTGSPNGGLTVYYFSPPVYEKGFWMIGSMIRSEKCGYYDIRSPVDSFALPNRACNGGIRSNIFFPSYWDAKNLDSPDHKSHMAFMEGDVRPDGIFFRNSTCPSTHPVRVPMVFYEIVWGTKI</sequence>
<dbReference type="PANTHER" id="PTHR43662">
    <property type="match status" value="1"/>
</dbReference>
<organism evidence="2 3">
    <name type="scientific">Ephemerocybe angulata</name>
    <dbReference type="NCBI Taxonomy" id="980116"/>
    <lineage>
        <taxon>Eukaryota</taxon>
        <taxon>Fungi</taxon>
        <taxon>Dikarya</taxon>
        <taxon>Basidiomycota</taxon>
        <taxon>Agaricomycotina</taxon>
        <taxon>Agaricomycetes</taxon>
        <taxon>Agaricomycetidae</taxon>
        <taxon>Agaricales</taxon>
        <taxon>Agaricineae</taxon>
        <taxon>Psathyrellaceae</taxon>
        <taxon>Ephemerocybe</taxon>
    </lineage>
</organism>
<dbReference type="Pfam" id="PF09362">
    <property type="entry name" value="DUF1996"/>
    <property type="match status" value="1"/>
</dbReference>
<comment type="caution">
    <text evidence="2">The sequence shown here is derived from an EMBL/GenBank/DDBJ whole genome shotgun (WGS) entry which is preliminary data.</text>
</comment>
<dbReference type="InterPro" id="IPR018535">
    <property type="entry name" value="DUF1996"/>
</dbReference>
<protein>
    <recommendedName>
        <fullName evidence="1">DUF1996 domain-containing protein</fullName>
    </recommendedName>
</protein>
<evidence type="ECO:0000313" key="2">
    <source>
        <dbReference type="EMBL" id="KAF5314778.1"/>
    </source>
</evidence>